<dbReference type="PANTHER" id="PTHR11806:SF0">
    <property type="entry name" value="PROTEIN MTO1 HOMOLOG, MITOCHONDRIAL"/>
    <property type="match status" value="1"/>
</dbReference>
<evidence type="ECO:0000313" key="15">
    <source>
        <dbReference type="Proteomes" id="UP000018872"/>
    </source>
</evidence>
<accession>W2CAV9</accession>
<dbReference type="InterPro" id="IPR004416">
    <property type="entry name" value="MnmG"/>
</dbReference>
<dbReference type="InterPro" id="IPR026904">
    <property type="entry name" value="MnmG_C"/>
</dbReference>
<dbReference type="Pfam" id="PF13932">
    <property type="entry name" value="SAM_GIDA_C"/>
    <property type="match status" value="1"/>
</dbReference>
<evidence type="ECO:0000256" key="8">
    <source>
        <dbReference type="ARBA" id="ARBA00022827"/>
    </source>
</evidence>
<dbReference type="PROSITE" id="PS01281">
    <property type="entry name" value="GIDA_2"/>
    <property type="match status" value="1"/>
</dbReference>
<evidence type="ECO:0000256" key="6">
    <source>
        <dbReference type="ARBA" id="ARBA00022630"/>
    </source>
</evidence>
<dbReference type="FunFam" id="1.10.150.570:FF:000001">
    <property type="entry name" value="tRNA uridine 5-carboxymethylaminomethyl modification enzyme MnmG"/>
    <property type="match status" value="1"/>
</dbReference>
<dbReference type="Gene3D" id="1.10.150.570">
    <property type="entry name" value="GidA associated domain, C-terminal subdomain"/>
    <property type="match status" value="1"/>
</dbReference>
<feature type="domain" description="tRNA uridine 5-carboxymethylaminomethyl modification enzyme C-terminal subdomain" evidence="13">
    <location>
        <begin position="551"/>
        <end position="622"/>
    </location>
</feature>
<evidence type="ECO:0000256" key="5">
    <source>
        <dbReference type="ARBA" id="ARBA00022490"/>
    </source>
</evidence>
<evidence type="ECO:0000256" key="7">
    <source>
        <dbReference type="ARBA" id="ARBA00022694"/>
    </source>
</evidence>
<evidence type="ECO:0000256" key="1">
    <source>
        <dbReference type="ARBA" id="ARBA00001974"/>
    </source>
</evidence>
<dbReference type="PANTHER" id="PTHR11806">
    <property type="entry name" value="GLUCOSE INHIBITED DIVISION PROTEIN A"/>
    <property type="match status" value="1"/>
</dbReference>
<evidence type="ECO:0000256" key="9">
    <source>
        <dbReference type="ARBA" id="ARBA00023027"/>
    </source>
</evidence>
<comment type="cofactor">
    <cofactor evidence="1 12">
        <name>FAD</name>
        <dbReference type="ChEBI" id="CHEBI:57692"/>
    </cofactor>
</comment>
<dbReference type="GO" id="GO:0005829">
    <property type="term" value="C:cytosol"/>
    <property type="evidence" value="ECO:0007669"/>
    <property type="project" value="TreeGrafter"/>
</dbReference>
<sequence length="626" mass="70496">MKFDYDVIVVGAGHAGCEAAAAAAGLGSRTLLITRDMNNMAQMSCNPAVGGIAKGQIVREIDALGGWMGRVTDCTTIQFRMLNRSKGPAMWSPRAQCDRAQFVRVWRETIEGIPNLYLWQDTVNQLLLDGQEVRGVRTQLGVEFHARCVVLTNGTFLNGLMHVGSVRFSGGRMAEPAVTGLTEQLVSLGFTANRMKTGTPVRIDGRSVHFEELTEQAGDVDPHRFSYLDNVRSELKQLSCWTLYTNPACHEVLRSGLSESPLYNGSIKSIGPRYCPSIETKIMLFADKTQHQLFLEPEGEQTNEYYLNGFSSSLPFDVQLRALQQLPAFRDIHLYRPGYAIEYDFFDPTELLHTLETKRISRLFFAGQINGTTGYEEAAGQGLVAGINAHLRCHSEDETFVLRRDEAYIGVLIDDLVTKGVDEPYRMFTSRAEYRILLRQDNADMRLTERAYRLGLADDYRYRLFLSKKQACEEVTNFIRSFSVTPERVNDLLLRLGTSPLEHAYKLADVLSRPQVKFTDAMNGIFEFREIIDAISANYRNEVLEAVEIDVKYGGYIKRERLVADKISRLENIRIKGRFDYASIQSLTIEARQKLARINPETLAQAGRIPGVSPNDINVLLVLLGR</sequence>
<name>W2CAV9_9BACT</name>
<keyword evidence="9 12" id="KW-0520">NAD</keyword>
<protein>
    <recommendedName>
        <fullName evidence="4 12">tRNA uridine 5-carboxymethylaminomethyl modification enzyme MnmG</fullName>
    </recommendedName>
    <alternativeName>
        <fullName evidence="11 12">Glucose-inhibited division protein A</fullName>
    </alternativeName>
</protein>
<reference evidence="14 15" key="1">
    <citation type="submission" date="2013-11" db="EMBL/GenBank/DDBJ databases">
        <title>Single cell genomics of uncultured Tannerella BU063 (oral taxon 286).</title>
        <authorList>
            <person name="Beall C.J."/>
            <person name="Campbell A.G."/>
            <person name="Griffen A.L."/>
            <person name="Podar M."/>
            <person name="Leys E.J."/>
        </authorList>
    </citation>
    <scope>NUCLEOTIDE SEQUENCE [LARGE SCALE GENOMIC DNA]</scope>
    <source>
        <strain evidence="14">Cell 5</strain>
    </source>
</reference>
<dbReference type="InterPro" id="IPR020595">
    <property type="entry name" value="MnmG-rel_CS"/>
</dbReference>
<dbReference type="FunFam" id="3.50.50.60:FF:000002">
    <property type="entry name" value="tRNA uridine 5-carboxymethylaminomethyl modification enzyme MnmG"/>
    <property type="match status" value="1"/>
</dbReference>
<keyword evidence="6 12" id="KW-0285">Flavoprotein</keyword>
<keyword evidence="8 12" id="KW-0274">FAD</keyword>
<keyword evidence="7 12" id="KW-0819">tRNA processing</keyword>
<comment type="subunit">
    <text evidence="10 12">Homodimer. Heterotetramer of two MnmE and two MnmG subunits.</text>
</comment>
<evidence type="ECO:0000259" key="13">
    <source>
        <dbReference type="SMART" id="SM01228"/>
    </source>
</evidence>
<dbReference type="AlphaFoldDB" id="W2CAV9"/>
<dbReference type="GO" id="GO:0030488">
    <property type="term" value="P:tRNA methylation"/>
    <property type="evidence" value="ECO:0007669"/>
    <property type="project" value="TreeGrafter"/>
</dbReference>
<dbReference type="Gene3D" id="1.10.10.1800">
    <property type="entry name" value="tRNA uridine 5-carboxymethylaminomethyl modification enzyme MnmG/GidA"/>
    <property type="match status" value="1"/>
</dbReference>
<comment type="function">
    <text evidence="2 12">NAD-binding protein involved in the addition of a carboxymethylaminomethyl (cmnm) group at the wobble position (U34) of certain tRNAs, forming tRNA-cmnm(5)s(2)U34.</text>
</comment>
<dbReference type="InterPro" id="IPR044920">
    <property type="entry name" value="MnmG_C_subdom_sf"/>
</dbReference>
<proteinExistence type="inferred from homology"/>
<dbReference type="Gene3D" id="3.50.50.60">
    <property type="entry name" value="FAD/NAD(P)-binding domain"/>
    <property type="match status" value="2"/>
</dbReference>
<dbReference type="HAMAP" id="MF_00129">
    <property type="entry name" value="MnmG_GidA"/>
    <property type="match status" value="1"/>
</dbReference>
<dbReference type="SUPFAM" id="SSF51905">
    <property type="entry name" value="FAD/NAD(P)-binding domain"/>
    <property type="match status" value="1"/>
</dbReference>
<evidence type="ECO:0000256" key="11">
    <source>
        <dbReference type="ARBA" id="ARBA00031800"/>
    </source>
</evidence>
<gene>
    <name evidence="12" type="primary">mnmG</name>
    <name evidence="12" type="synonym">gidA</name>
    <name evidence="14" type="ORF">T229_13790</name>
</gene>
<dbReference type="InterPro" id="IPR049312">
    <property type="entry name" value="GIDA_C_N"/>
</dbReference>
<dbReference type="Pfam" id="PF01134">
    <property type="entry name" value="GIDA"/>
    <property type="match status" value="1"/>
</dbReference>
<feature type="binding site" evidence="12">
    <location>
        <begin position="271"/>
        <end position="285"/>
    </location>
    <ligand>
        <name>NAD(+)</name>
        <dbReference type="ChEBI" id="CHEBI:57540"/>
    </ligand>
</feature>
<evidence type="ECO:0000313" key="14">
    <source>
        <dbReference type="EMBL" id="ETK03586.1"/>
    </source>
</evidence>
<dbReference type="NCBIfam" id="TIGR00136">
    <property type="entry name" value="mnmG_gidA"/>
    <property type="match status" value="1"/>
</dbReference>
<dbReference type="GO" id="GO:0050660">
    <property type="term" value="F:flavin adenine dinucleotide binding"/>
    <property type="evidence" value="ECO:0007669"/>
    <property type="project" value="UniProtKB-UniRule"/>
</dbReference>
<comment type="subcellular location">
    <subcellularLocation>
        <location evidence="12">Cytoplasm</location>
    </subcellularLocation>
</comment>
<organism evidence="14 15">
    <name type="scientific">Tannerella sp. oral taxon BU063 isolate Cell 5</name>
    <dbReference type="NCBI Taxonomy" id="1410950"/>
    <lineage>
        <taxon>Bacteria</taxon>
        <taxon>Pseudomonadati</taxon>
        <taxon>Bacteroidota</taxon>
        <taxon>Bacteroidia</taxon>
        <taxon>Bacteroidales</taxon>
        <taxon>Tannerellaceae</taxon>
        <taxon>Tannerella</taxon>
    </lineage>
</organism>
<dbReference type="InterPro" id="IPR036188">
    <property type="entry name" value="FAD/NAD-bd_sf"/>
</dbReference>
<dbReference type="InterPro" id="IPR002218">
    <property type="entry name" value="MnmG-rel"/>
</dbReference>
<comment type="caution">
    <text evidence="12">Lacks conserved residue(s) required for the propagation of feature annotation.</text>
</comment>
<feature type="binding site" evidence="12">
    <location>
        <begin position="11"/>
        <end position="16"/>
    </location>
    <ligand>
        <name>FAD</name>
        <dbReference type="ChEBI" id="CHEBI:57692"/>
    </ligand>
</feature>
<evidence type="ECO:0000256" key="12">
    <source>
        <dbReference type="HAMAP-Rule" id="MF_00129"/>
    </source>
</evidence>
<dbReference type="Proteomes" id="UP000018872">
    <property type="component" value="Unassembled WGS sequence"/>
</dbReference>
<comment type="caution">
    <text evidence="14">The sequence shown here is derived from an EMBL/GenBank/DDBJ whole genome shotgun (WGS) entry which is preliminary data.</text>
</comment>
<dbReference type="GO" id="GO:0002098">
    <property type="term" value="P:tRNA wobble uridine modification"/>
    <property type="evidence" value="ECO:0007669"/>
    <property type="project" value="InterPro"/>
</dbReference>
<dbReference type="InterPro" id="IPR040131">
    <property type="entry name" value="MnmG_N"/>
</dbReference>
<dbReference type="FunFam" id="1.10.10.1800:FF:000003">
    <property type="entry name" value="tRNA uridine 5-carboxymethylaminomethyl modification enzyme MnmG"/>
    <property type="match status" value="1"/>
</dbReference>
<dbReference type="InterPro" id="IPR047001">
    <property type="entry name" value="MnmG_C_subdom"/>
</dbReference>
<dbReference type="EMBL" id="AYYC01000734">
    <property type="protein sequence ID" value="ETK03586.1"/>
    <property type="molecule type" value="Genomic_DNA"/>
</dbReference>
<evidence type="ECO:0000256" key="4">
    <source>
        <dbReference type="ARBA" id="ARBA00020461"/>
    </source>
</evidence>
<evidence type="ECO:0000256" key="3">
    <source>
        <dbReference type="ARBA" id="ARBA00007653"/>
    </source>
</evidence>
<dbReference type="SMART" id="SM01228">
    <property type="entry name" value="GIDA_assoc_3"/>
    <property type="match status" value="1"/>
</dbReference>
<dbReference type="Pfam" id="PF21680">
    <property type="entry name" value="GIDA_C_1st"/>
    <property type="match status" value="1"/>
</dbReference>
<dbReference type="PATRIC" id="fig|1410950.3.peg.2149"/>
<comment type="similarity">
    <text evidence="3 12">Belongs to the MnmG family.</text>
</comment>
<evidence type="ECO:0000256" key="2">
    <source>
        <dbReference type="ARBA" id="ARBA00003717"/>
    </source>
</evidence>
<keyword evidence="5 12" id="KW-0963">Cytoplasm</keyword>
<evidence type="ECO:0000256" key="10">
    <source>
        <dbReference type="ARBA" id="ARBA00025948"/>
    </source>
</evidence>